<name>A0AAE0S0C6_9BIVA</name>
<comment type="caution">
    <text evidence="1">The sequence shown here is derived from an EMBL/GenBank/DDBJ whole genome shotgun (WGS) entry which is preliminary data.</text>
</comment>
<keyword evidence="2" id="KW-1185">Reference proteome</keyword>
<reference evidence="1" key="1">
    <citation type="journal article" date="2021" name="Genome Biol. Evol.">
        <title>A High-Quality Reference Genome for a Parasitic Bivalve with Doubly Uniparental Inheritance (Bivalvia: Unionida).</title>
        <authorList>
            <person name="Smith C.H."/>
        </authorList>
    </citation>
    <scope>NUCLEOTIDE SEQUENCE</scope>
    <source>
        <strain evidence="1">CHS0354</strain>
    </source>
</reference>
<dbReference type="Proteomes" id="UP001195483">
    <property type="component" value="Unassembled WGS sequence"/>
</dbReference>
<accession>A0AAE0S0C6</accession>
<reference evidence="1" key="2">
    <citation type="journal article" date="2021" name="Genome Biol. Evol.">
        <title>Developing a high-quality reference genome for a parasitic bivalve with doubly uniparental inheritance (Bivalvia: Unionida).</title>
        <authorList>
            <person name="Smith C.H."/>
        </authorList>
    </citation>
    <scope>NUCLEOTIDE SEQUENCE</scope>
    <source>
        <strain evidence="1">CHS0354</strain>
        <tissue evidence="1">Mantle</tissue>
    </source>
</reference>
<evidence type="ECO:0000313" key="1">
    <source>
        <dbReference type="EMBL" id="KAK3582788.1"/>
    </source>
</evidence>
<dbReference type="EMBL" id="JAEAOA010002087">
    <property type="protein sequence ID" value="KAK3582788.1"/>
    <property type="molecule type" value="Genomic_DNA"/>
</dbReference>
<reference evidence="1" key="3">
    <citation type="submission" date="2023-05" db="EMBL/GenBank/DDBJ databases">
        <authorList>
            <person name="Smith C.H."/>
        </authorList>
    </citation>
    <scope>NUCLEOTIDE SEQUENCE</scope>
    <source>
        <strain evidence="1">CHS0354</strain>
        <tissue evidence="1">Mantle</tissue>
    </source>
</reference>
<gene>
    <name evidence="1" type="ORF">CHS0354_035725</name>
</gene>
<dbReference type="AlphaFoldDB" id="A0AAE0S0C6"/>
<evidence type="ECO:0000313" key="2">
    <source>
        <dbReference type="Proteomes" id="UP001195483"/>
    </source>
</evidence>
<sequence>MWNERRKDKQTIRVLCCKVLQEACSTRCGMNEERINKLLVICCKVLQEACSTRCGMNEERINKLLESSVVKKDKQTIRVLCCKVLQEACSTRCGMNEERINKLLESSVVKYYRRHASHDTKMNEEMINKPSGTQQTERNEWRNERGNIRVLNTVM</sequence>
<organism evidence="1 2">
    <name type="scientific">Potamilus streckersoni</name>
    <dbReference type="NCBI Taxonomy" id="2493646"/>
    <lineage>
        <taxon>Eukaryota</taxon>
        <taxon>Metazoa</taxon>
        <taxon>Spiralia</taxon>
        <taxon>Lophotrochozoa</taxon>
        <taxon>Mollusca</taxon>
        <taxon>Bivalvia</taxon>
        <taxon>Autobranchia</taxon>
        <taxon>Heteroconchia</taxon>
        <taxon>Palaeoheterodonta</taxon>
        <taxon>Unionida</taxon>
        <taxon>Unionoidea</taxon>
        <taxon>Unionidae</taxon>
        <taxon>Ambleminae</taxon>
        <taxon>Lampsilini</taxon>
        <taxon>Potamilus</taxon>
    </lineage>
</organism>
<protein>
    <submittedName>
        <fullName evidence="1">Uncharacterized protein</fullName>
    </submittedName>
</protein>
<proteinExistence type="predicted"/>